<dbReference type="STRING" id="1195236.CTER_1969"/>
<dbReference type="EMBL" id="AORV01000031">
    <property type="protein sequence ID" value="EMS71977.1"/>
    <property type="molecule type" value="Genomic_DNA"/>
</dbReference>
<protein>
    <recommendedName>
        <fullName evidence="3">Nucleotidyltransferase family protein</fullName>
    </recommendedName>
</protein>
<comment type="caution">
    <text evidence="1">The sequence shown here is derived from an EMBL/GenBank/DDBJ whole genome shotgun (WGS) entry which is preliminary data.</text>
</comment>
<dbReference type="PATRIC" id="fig|1195236.3.peg.2269"/>
<dbReference type="Pfam" id="PF14907">
    <property type="entry name" value="NTP_transf_5"/>
    <property type="match status" value="1"/>
</dbReference>
<evidence type="ECO:0000313" key="1">
    <source>
        <dbReference type="EMBL" id="EMS71977.1"/>
    </source>
</evidence>
<proteinExistence type="predicted"/>
<evidence type="ECO:0008006" key="3">
    <source>
        <dbReference type="Google" id="ProtNLM"/>
    </source>
</evidence>
<keyword evidence="2" id="KW-1185">Reference proteome</keyword>
<organism evidence="1 2">
    <name type="scientific">Ruminiclostridium cellobioparum subsp. termitidis CT1112</name>
    <dbReference type="NCBI Taxonomy" id="1195236"/>
    <lineage>
        <taxon>Bacteria</taxon>
        <taxon>Bacillati</taxon>
        <taxon>Bacillota</taxon>
        <taxon>Clostridia</taxon>
        <taxon>Eubacteriales</taxon>
        <taxon>Oscillospiraceae</taxon>
        <taxon>Ruminiclostridium</taxon>
    </lineage>
</organism>
<gene>
    <name evidence="1" type="ORF">CTER_1969</name>
</gene>
<dbReference type="Gene3D" id="3.30.460.40">
    <property type="match status" value="1"/>
</dbReference>
<accession>S0FJM4</accession>
<evidence type="ECO:0000313" key="2">
    <source>
        <dbReference type="Proteomes" id="UP000014155"/>
    </source>
</evidence>
<dbReference type="Proteomes" id="UP000014155">
    <property type="component" value="Unassembled WGS sequence"/>
</dbReference>
<dbReference type="InterPro" id="IPR039498">
    <property type="entry name" value="NTP_transf_5"/>
</dbReference>
<dbReference type="AlphaFoldDB" id="S0FJM4"/>
<dbReference type="eggNOG" id="COG2244">
    <property type="taxonomic scope" value="Bacteria"/>
</dbReference>
<sequence length="418" mass="48230">MEANHKILIELLWAALTGGGFKIDDCLEKHKMGYVDWNAVYHEAVAHGVHTLIYPVVKELEPEKGPGLDTLEKWHIEAMACGIKSCVDELRTGEVCRAFGEAGIAAILLKGMAIKNCYPDPELRTMGDVDILVHEEDMERASEVLLLMGYRIIDSTNTRHVEFAGRNTVPIELHRLLSDYEFIKNNDLFHQELWENLLEISLGNSKAKILSWDMQILHMCIHMATHLIYKGFGLRQLCDFVVVYQAKKAVIDWKGVLRKSEEYGIKQFLFAVFQVCSRFFRIDVPEVLKGDDMTRCKQLDSFVKDILKGGVFGQYDMDRAAVNAVIRNTGKKEKCYKNRVVNAFLLLFPSRAKLSQRPYYSYLKVHPYLLPLAWLQRISYGFLRRDFDFKTKKEIFLDGDLAQTARERNELLLWLNLK</sequence>
<name>S0FJM4_RUMCE</name>
<dbReference type="RefSeq" id="WP_004625487.1">
    <property type="nucleotide sequence ID" value="NZ_AORV01000031.1"/>
</dbReference>
<reference evidence="1 2" key="1">
    <citation type="journal article" date="2013" name="Genome Announc.">
        <title>Draft Genome Sequence of the Cellulolytic, Mesophilic, Anaerobic Bacterium Clostridium termitidis Strain CT1112 (DSM 5398).</title>
        <authorList>
            <person name="Lal S."/>
            <person name="Ramachandran U."/>
            <person name="Zhang X."/>
            <person name="Munir R."/>
            <person name="Sparling R."/>
            <person name="Levin D.B."/>
        </authorList>
    </citation>
    <scope>NUCLEOTIDE SEQUENCE [LARGE SCALE GENOMIC DNA]</scope>
    <source>
        <strain evidence="1 2">CT1112</strain>
    </source>
</reference>